<evidence type="ECO:0000256" key="2">
    <source>
        <dbReference type="ARBA" id="ARBA00015195"/>
    </source>
</evidence>
<evidence type="ECO:0000313" key="11">
    <source>
        <dbReference type="Proteomes" id="UP000178606"/>
    </source>
</evidence>
<accession>A0A1F6CY51</accession>
<comment type="function">
    <text evidence="7">Activator of cell division through the inhibition of FtsZ GTPase activity, therefore promoting FtsZ assembly into bundles of protofilaments necessary for the formation of the division Z ring. It is recruited early at mid-cell but it is not essential for cell division.</text>
</comment>
<evidence type="ECO:0000256" key="4">
    <source>
        <dbReference type="ARBA" id="ARBA00022618"/>
    </source>
</evidence>
<reference evidence="10 11" key="1">
    <citation type="journal article" date="2016" name="Nat. Commun.">
        <title>Thousands of microbial genomes shed light on interconnected biogeochemical processes in an aquifer system.</title>
        <authorList>
            <person name="Anantharaman K."/>
            <person name="Brown C.T."/>
            <person name="Hug L.A."/>
            <person name="Sharon I."/>
            <person name="Castelle C.J."/>
            <person name="Probst A.J."/>
            <person name="Thomas B.C."/>
            <person name="Singh A."/>
            <person name="Wilkins M.J."/>
            <person name="Karaoz U."/>
            <person name="Brodie E.L."/>
            <person name="Williams K.H."/>
            <person name="Hubbard S.S."/>
            <person name="Banfield J.F."/>
        </authorList>
    </citation>
    <scope>NUCLEOTIDE SEQUENCE [LARGE SCALE GENOMIC DNA]</scope>
    <source>
        <strain evidence="11">RIFCSPLOWO2_12_FULL_64_10</strain>
    </source>
</reference>
<proteinExistence type="predicted"/>
<comment type="subunit">
    <text evidence="8">Homodimer. Interacts with FtsZ.</text>
</comment>
<evidence type="ECO:0000256" key="9">
    <source>
        <dbReference type="ARBA" id="ARBA00033158"/>
    </source>
</evidence>
<protein>
    <recommendedName>
        <fullName evidence="2">Cell division protein ZapA</fullName>
    </recommendedName>
    <alternativeName>
        <fullName evidence="9">Z ring-associated protein ZapA</fullName>
    </alternativeName>
</protein>
<evidence type="ECO:0000256" key="7">
    <source>
        <dbReference type="ARBA" id="ARBA00024910"/>
    </source>
</evidence>
<evidence type="ECO:0000256" key="5">
    <source>
        <dbReference type="ARBA" id="ARBA00023210"/>
    </source>
</evidence>
<dbReference type="Pfam" id="PF05164">
    <property type="entry name" value="ZapA"/>
    <property type="match status" value="1"/>
</dbReference>
<comment type="caution">
    <text evidence="10">The sequence shown here is derived from an EMBL/GenBank/DDBJ whole genome shotgun (WGS) entry which is preliminary data.</text>
</comment>
<keyword evidence="4" id="KW-0132">Cell division</keyword>
<dbReference type="GO" id="GO:0005829">
    <property type="term" value="C:cytosol"/>
    <property type="evidence" value="ECO:0007669"/>
    <property type="project" value="TreeGrafter"/>
</dbReference>
<dbReference type="SUPFAM" id="SSF102829">
    <property type="entry name" value="Cell division protein ZapA-like"/>
    <property type="match status" value="1"/>
</dbReference>
<dbReference type="GO" id="GO:0032153">
    <property type="term" value="C:cell division site"/>
    <property type="evidence" value="ECO:0007669"/>
    <property type="project" value="TreeGrafter"/>
</dbReference>
<dbReference type="EMBL" id="MFKF01000115">
    <property type="protein sequence ID" value="OGG53990.1"/>
    <property type="molecule type" value="Genomic_DNA"/>
</dbReference>
<keyword evidence="6" id="KW-0131">Cell cycle</keyword>
<dbReference type="GO" id="GO:0030428">
    <property type="term" value="C:cell septum"/>
    <property type="evidence" value="ECO:0007669"/>
    <property type="project" value="TreeGrafter"/>
</dbReference>
<evidence type="ECO:0000313" key="10">
    <source>
        <dbReference type="EMBL" id="OGG53990.1"/>
    </source>
</evidence>
<comment type="subcellular location">
    <subcellularLocation>
        <location evidence="1">Cytoplasm</location>
    </subcellularLocation>
</comment>
<dbReference type="InterPro" id="IPR007838">
    <property type="entry name" value="Cell_div_ZapA-like"/>
</dbReference>
<dbReference type="PANTHER" id="PTHR34981">
    <property type="entry name" value="CELL DIVISION PROTEIN ZAPA"/>
    <property type="match status" value="1"/>
</dbReference>
<sequence length="118" mass="13529">MERKKGRPEGAEKETRTTTVKVFGVEYPISSPEDPAYTRRVADYVDKKMREIARQSRVLDQSKLAVLVAMDVADELLMLRRKRYAIIGRTGTAAEKLARMVAEESEKDRRISTPQKEE</sequence>
<dbReference type="InterPro" id="IPR036192">
    <property type="entry name" value="Cell_div_ZapA-like_sf"/>
</dbReference>
<name>A0A1F6CY51_HANXR</name>
<keyword evidence="3" id="KW-0963">Cytoplasm</keyword>
<dbReference type="GO" id="GO:0000921">
    <property type="term" value="P:septin ring assembly"/>
    <property type="evidence" value="ECO:0007669"/>
    <property type="project" value="TreeGrafter"/>
</dbReference>
<gene>
    <name evidence="10" type="ORF">A3F84_04835</name>
</gene>
<dbReference type="PANTHER" id="PTHR34981:SF1">
    <property type="entry name" value="CELL DIVISION PROTEIN ZAPA"/>
    <property type="match status" value="1"/>
</dbReference>
<dbReference type="AlphaFoldDB" id="A0A1F6CY51"/>
<organism evidence="10 11">
    <name type="scientific">Handelsmanbacteria sp. (strain RIFCSPLOWO2_12_FULL_64_10)</name>
    <dbReference type="NCBI Taxonomy" id="1817868"/>
    <lineage>
        <taxon>Bacteria</taxon>
        <taxon>Candidatus Handelsmaniibacteriota</taxon>
    </lineage>
</organism>
<dbReference type="GO" id="GO:0000917">
    <property type="term" value="P:division septum assembly"/>
    <property type="evidence" value="ECO:0007669"/>
    <property type="project" value="UniProtKB-KW"/>
</dbReference>
<evidence type="ECO:0000256" key="6">
    <source>
        <dbReference type="ARBA" id="ARBA00023306"/>
    </source>
</evidence>
<keyword evidence="5" id="KW-0717">Septation</keyword>
<evidence type="ECO:0000256" key="8">
    <source>
        <dbReference type="ARBA" id="ARBA00026068"/>
    </source>
</evidence>
<dbReference type="GO" id="GO:0043093">
    <property type="term" value="P:FtsZ-dependent cytokinesis"/>
    <property type="evidence" value="ECO:0007669"/>
    <property type="project" value="TreeGrafter"/>
</dbReference>
<evidence type="ECO:0000256" key="3">
    <source>
        <dbReference type="ARBA" id="ARBA00022490"/>
    </source>
</evidence>
<dbReference type="InterPro" id="IPR053712">
    <property type="entry name" value="Bac_CellDiv_Activator"/>
</dbReference>
<dbReference type="Gene3D" id="6.10.250.790">
    <property type="match status" value="1"/>
</dbReference>
<dbReference type="Proteomes" id="UP000178606">
    <property type="component" value="Unassembled WGS sequence"/>
</dbReference>
<evidence type="ECO:0000256" key="1">
    <source>
        <dbReference type="ARBA" id="ARBA00004496"/>
    </source>
</evidence>